<feature type="region of interest" description="Disordered" evidence="1">
    <location>
        <begin position="346"/>
        <end position="469"/>
    </location>
</feature>
<dbReference type="RefSeq" id="WP_377426243.1">
    <property type="nucleotide sequence ID" value="NZ_JBHSPR010000020.1"/>
</dbReference>
<organism evidence="2 3">
    <name type="scientific">Plantactinospora solaniradicis</name>
    <dbReference type="NCBI Taxonomy" id="1723736"/>
    <lineage>
        <taxon>Bacteria</taxon>
        <taxon>Bacillati</taxon>
        <taxon>Actinomycetota</taxon>
        <taxon>Actinomycetes</taxon>
        <taxon>Micromonosporales</taxon>
        <taxon>Micromonosporaceae</taxon>
        <taxon>Plantactinospora</taxon>
    </lineage>
</organism>
<keyword evidence="3" id="KW-1185">Reference proteome</keyword>
<feature type="compositionally biased region" description="Low complexity" evidence="1">
    <location>
        <begin position="365"/>
        <end position="380"/>
    </location>
</feature>
<evidence type="ECO:0000313" key="3">
    <source>
        <dbReference type="Proteomes" id="UP001596203"/>
    </source>
</evidence>
<dbReference type="EMBL" id="JBHSPR010000020">
    <property type="protein sequence ID" value="MFC6019750.1"/>
    <property type="molecule type" value="Genomic_DNA"/>
</dbReference>
<evidence type="ECO:0000313" key="2">
    <source>
        <dbReference type="EMBL" id="MFC6019750.1"/>
    </source>
</evidence>
<feature type="compositionally biased region" description="Polar residues" evidence="1">
    <location>
        <begin position="438"/>
        <end position="460"/>
    </location>
</feature>
<feature type="region of interest" description="Disordered" evidence="1">
    <location>
        <begin position="1"/>
        <end position="262"/>
    </location>
</feature>
<proteinExistence type="predicted"/>
<protein>
    <submittedName>
        <fullName evidence="2">Uncharacterized protein</fullName>
    </submittedName>
</protein>
<feature type="compositionally biased region" description="Low complexity" evidence="1">
    <location>
        <begin position="63"/>
        <end position="82"/>
    </location>
</feature>
<evidence type="ECO:0000256" key="1">
    <source>
        <dbReference type="SAM" id="MobiDB-lite"/>
    </source>
</evidence>
<sequence>MPGPGGLSAPPSPSSPGYLPGPGGLVAGGPNADPASYPVDPASYPVDPVSYPAEPASYPPASPGAGFPPGREPSGYPSGPTGSAPPPSVADASGYPSAHGGAGVPSGGESSGYPSAPSGAGHGPAADPPGYSPRPGGTGPSAPAPEPSNYPAGLGGAGLPPGAESSGYPTGPGPVRPSPASESPGYPTSGRSAAYPPRREALALPTAPSQPGQAYRYPESAPAEPASRPADSSLDVLPQRVPAEPDVPTVPEPPAAEPPAETPELARIATHLRREDGAAQLHERPDGFDVNAILAAVRGVPGVRDASLRTTPAGAHSLRLDLSDGADPAEVSRQVARLLQERMGLAAAPQNLPGPPAAGPPGFGAPPSAAPAPGYGSGQARQSPAEPREAAPATHAEPSTEEPRRRRQAPSHRGRAAVGEQPAGAPTETLRGAPAGTTGVSPVTAGTSYSGSQVTTTETAPSRPLNPGSPPGPRVIIDHVQVSTFGLDATVEVRLAAGEHPATGLATGPAVDGYVLRLCAVAAAAAIDELLSASTRVTERGRCFVEHAAVVPFGSCEVATVVVLLVCDGWVEQLAGSALVAGDPRQAVVRATLAAVNRRLEALLT</sequence>
<gene>
    <name evidence="2" type="ORF">ACFP2T_26525</name>
</gene>
<feature type="compositionally biased region" description="Low complexity" evidence="1">
    <location>
        <begin position="214"/>
        <end position="230"/>
    </location>
</feature>
<feature type="compositionally biased region" description="Pro residues" evidence="1">
    <location>
        <begin position="248"/>
        <end position="261"/>
    </location>
</feature>
<accession>A0ABW1KD86</accession>
<name>A0ABW1KD86_9ACTN</name>
<dbReference type="Proteomes" id="UP001596203">
    <property type="component" value="Unassembled WGS sequence"/>
</dbReference>
<feature type="compositionally biased region" description="Gly residues" evidence="1">
    <location>
        <begin position="100"/>
        <end position="110"/>
    </location>
</feature>
<feature type="compositionally biased region" description="Basic residues" evidence="1">
    <location>
        <begin position="405"/>
        <end position="415"/>
    </location>
</feature>
<reference evidence="3" key="1">
    <citation type="journal article" date="2019" name="Int. J. Syst. Evol. Microbiol.">
        <title>The Global Catalogue of Microorganisms (GCM) 10K type strain sequencing project: providing services to taxonomists for standard genome sequencing and annotation.</title>
        <authorList>
            <consortium name="The Broad Institute Genomics Platform"/>
            <consortium name="The Broad Institute Genome Sequencing Center for Infectious Disease"/>
            <person name="Wu L."/>
            <person name="Ma J."/>
        </authorList>
    </citation>
    <scope>NUCLEOTIDE SEQUENCE [LARGE SCALE GENOMIC DNA]</scope>
    <source>
        <strain evidence="3">ZS-35-S2</strain>
    </source>
</reference>
<comment type="caution">
    <text evidence="2">The sequence shown here is derived from an EMBL/GenBank/DDBJ whole genome shotgun (WGS) entry which is preliminary data.</text>
</comment>
<feature type="compositionally biased region" description="Low complexity" evidence="1">
    <location>
        <begin position="111"/>
        <end position="125"/>
    </location>
</feature>